<evidence type="ECO:0000313" key="2">
    <source>
        <dbReference type="Proteomes" id="UP000277204"/>
    </source>
</evidence>
<dbReference type="STRING" id="48269.A0A183LN76"/>
<gene>
    <name evidence="1" type="ORF">SMRZ_LOCUS5251</name>
</gene>
<keyword evidence="2" id="KW-1185">Reference proteome</keyword>
<protein>
    <submittedName>
        <fullName evidence="1">Uncharacterized protein</fullName>
    </submittedName>
</protein>
<dbReference type="AlphaFoldDB" id="A0A183LN76"/>
<dbReference type="EMBL" id="UZAI01001781">
    <property type="protein sequence ID" value="VDO65229.1"/>
    <property type="molecule type" value="Genomic_DNA"/>
</dbReference>
<dbReference type="Proteomes" id="UP000277204">
    <property type="component" value="Unassembled WGS sequence"/>
</dbReference>
<sequence length="93" mass="10678">MLSKEARIALIGRKSHGFRIIKASFKTKKERFTTNAIQCYSQTNYNNDDDTYQFYLRLQSIISKRAGNNMTILMADLNAKIGMDNIGYEDNMG</sequence>
<reference evidence="1 2" key="1">
    <citation type="submission" date="2018-11" db="EMBL/GenBank/DDBJ databases">
        <authorList>
            <consortium name="Pathogen Informatics"/>
        </authorList>
    </citation>
    <scope>NUCLEOTIDE SEQUENCE [LARGE SCALE GENOMIC DNA]</scope>
    <source>
        <strain evidence="1 2">Zambia</strain>
    </source>
</reference>
<accession>A0A183LN76</accession>
<name>A0A183LN76_9TREM</name>
<proteinExistence type="predicted"/>
<organism evidence="1 2">
    <name type="scientific">Schistosoma margrebowiei</name>
    <dbReference type="NCBI Taxonomy" id="48269"/>
    <lineage>
        <taxon>Eukaryota</taxon>
        <taxon>Metazoa</taxon>
        <taxon>Spiralia</taxon>
        <taxon>Lophotrochozoa</taxon>
        <taxon>Platyhelminthes</taxon>
        <taxon>Trematoda</taxon>
        <taxon>Digenea</taxon>
        <taxon>Strigeidida</taxon>
        <taxon>Schistosomatoidea</taxon>
        <taxon>Schistosomatidae</taxon>
        <taxon>Schistosoma</taxon>
    </lineage>
</organism>
<evidence type="ECO:0000313" key="1">
    <source>
        <dbReference type="EMBL" id="VDO65229.1"/>
    </source>
</evidence>